<accession>A0A1V1PAS2</accession>
<protein>
    <recommendedName>
        <fullName evidence="1">Sulfatase-modifying factor enzyme-like domain-containing protein</fullName>
    </recommendedName>
</protein>
<dbReference type="AlphaFoldDB" id="A0A1V1PAS2"/>
<comment type="caution">
    <text evidence="2">The sequence shown here is derived from an EMBL/GenBank/DDBJ whole genome shotgun (WGS) entry which is preliminary data.</text>
</comment>
<dbReference type="Pfam" id="PF03781">
    <property type="entry name" value="FGE-sulfatase"/>
    <property type="match status" value="1"/>
</dbReference>
<dbReference type="Proteomes" id="UP000189670">
    <property type="component" value="Unassembled WGS sequence"/>
</dbReference>
<name>A0A1V1PAS2_9BACT</name>
<dbReference type="PANTHER" id="PTHR23150">
    <property type="entry name" value="SULFATASE MODIFYING FACTOR 1, 2"/>
    <property type="match status" value="1"/>
</dbReference>
<dbReference type="InterPro" id="IPR005532">
    <property type="entry name" value="SUMF_dom"/>
</dbReference>
<reference evidence="3" key="1">
    <citation type="submission" date="2012-11" db="EMBL/GenBank/DDBJ databases">
        <authorList>
            <person name="Lucero-Rivera Y.E."/>
            <person name="Tovar-Ramirez D."/>
        </authorList>
    </citation>
    <scope>NUCLEOTIDE SEQUENCE [LARGE SCALE GENOMIC DNA]</scope>
    <source>
        <strain evidence="3">Araruama</strain>
    </source>
</reference>
<dbReference type="EMBL" id="ATBP01000212">
    <property type="protein sequence ID" value="ETR71864.1"/>
    <property type="molecule type" value="Genomic_DNA"/>
</dbReference>
<dbReference type="SUPFAM" id="SSF56436">
    <property type="entry name" value="C-type lectin-like"/>
    <property type="match status" value="1"/>
</dbReference>
<dbReference type="Gene3D" id="3.90.1580.10">
    <property type="entry name" value="paralog of FGE (formylglycine-generating enzyme)"/>
    <property type="match status" value="1"/>
</dbReference>
<dbReference type="InterPro" id="IPR051043">
    <property type="entry name" value="Sulfatase_Mod_Factor_Kinase"/>
</dbReference>
<evidence type="ECO:0000259" key="1">
    <source>
        <dbReference type="Pfam" id="PF03781"/>
    </source>
</evidence>
<evidence type="ECO:0000313" key="3">
    <source>
        <dbReference type="Proteomes" id="UP000189670"/>
    </source>
</evidence>
<dbReference type="PANTHER" id="PTHR23150:SF19">
    <property type="entry name" value="FORMYLGLYCINE-GENERATING ENZYME"/>
    <property type="match status" value="1"/>
</dbReference>
<sequence length="215" mass="25082">MGSDNNDMDEKPQHKVSIQGFWFGKFEITNKQYLSYLKVNDETYPPYLDSQNMSNAMQPITAIKYNEAIKYVEWANLRLPTEAEWEYVASAGKQFLYATSNGAKDKHLANCWGKNGNDTWLEMTAPVGSFPANPYGIYDLACNVWEWTSSLYHSYPYSQRDGREDIETKYQRVMRGGSWQFPIDYARTTHRHHFAMHLRYDFVGIRVAKSSIPWK</sequence>
<gene>
    <name evidence="2" type="ORF">OMM_02165</name>
</gene>
<dbReference type="InterPro" id="IPR016187">
    <property type="entry name" value="CTDL_fold"/>
</dbReference>
<evidence type="ECO:0000313" key="2">
    <source>
        <dbReference type="EMBL" id="ETR71864.1"/>
    </source>
</evidence>
<proteinExistence type="predicted"/>
<dbReference type="InterPro" id="IPR042095">
    <property type="entry name" value="SUMF_sf"/>
</dbReference>
<feature type="domain" description="Sulfatase-modifying factor enzyme-like" evidence="1">
    <location>
        <begin position="2"/>
        <end position="209"/>
    </location>
</feature>
<dbReference type="GO" id="GO:0120147">
    <property type="term" value="F:formylglycine-generating oxidase activity"/>
    <property type="evidence" value="ECO:0007669"/>
    <property type="project" value="TreeGrafter"/>
</dbReference>
<organism evidence="2 3">
    <name type="scientific">Candidatus Magnetoglobus multicellularis str. Araruama</name>
    <dbReference type="NCBI Taxonomy" id="890399"/>
    <lineage>
        <taxon>Bacteria</taxon>
        <taxon>Pseudomonadati</taxon>
        <taxon>Thermodesulfobacteriota</taxon>
        <taxon>Desulfobacteria</taxon>
        <taxon>Desulfobacterales</taxon>
        <taxon>Desulfobacteraceae</taxon>
        <taxon>Candidatus Magnetoglobus</taxon>
    </lineage>
</organism>